<gene>
    <name evidence="10" type="primary">rarD</name>
    <name evidence="10" type="ORF">DPV93_09735</name>
</gene>
<dbReference type="InterPro" id="IPR000620">
    <property type="entry name" value="EamA_dom"/>
</dbReference>
<dbReference type="Proteomes" id="UP000253872">
    <property type="component" value="Unassembled WGS sequence"/>
</dbReference>
<feature type="transmembrane region" description="Helical" evidence="8">
    <location>
        <begin position="102"/>
        <end position="120"/>
    </location>
</feature>
<proteinExistence type="inferred from homology"/>
<keyword evidence="5 8" id="KW-0812">Transmembrane</keyword>
<keyword evidence="6 8" id="KW-1133">Transmembrane helix</keyword>
<evidence type="ECO:0000256" key="2">
    <source>
        <dbReference type="ARBA" id="ARBA00007362"/>
    </source>
</evidence>
<evidence type="ECO:0000259" key="9">
    <source>
        <dbReference type="Pfam" id="PF00892"/>
    </source>
</evidence>
<evidence type="ECO:0000256" key="4">
    <source>
        <dbReference type="ARBA" id="ARBA00022475"/>
    </source>
</evidence>
<comment type="caution">
    <text evidence="10">The sequence shown here is derived from an EMBL/GenBank/DDBJ whole genome shotgun (WGS) entry which is preliminary data.</text>
</comment>
<evidence type="ECO:0000256" key="8">
    <source>
        <dbReference type="SAM" id="Phobius"/>
    </source>
</evidence>
<accession>A0A369YA39</accession>
<dbReference type="AlphaFoldDB" id="A0A369YA39"/>
<evidence type="ECO:0000313" key="10">
    <source>
        <dbReference type="EMBL" id="RDE69915.1"/>
    </source>
</evidence>
<feature type="transmembrane region" description="Helical" evidence="8">
    <location>
        <begin position="268"/>
        <end position="286"/>
    </location>
</feature>
<feature type="transmembrane region" description="Helical" evidence="8">
    <location>
        <begin position="72"/>
        <end position="90"/>
    </location>
</feature>
<name>A0A369YA39_9PAST</name>
<feature type="transmembrane region" description="Helical" evidence="8">
    <location>
        <begin position="235"/>
        <end position="256"/>
    </location>
</feature>
<dbReference type="InterPro" id="IPR037185">
    <property type="entry name" value="EmrE-like"/>
</dbReference>
<sequence>MLKGVSFSLFASLLFGLMYYLAIHLRPLSGEGVFGIRMVVTLPFLFLSLFLFKQTDAFLAFLARIKQQPSLLLVMLLTSSIVGSQMWLFLWAPNSGKAIEVSMGYLLMPIVMVAFGRFMYKEPLSRLKSWAIGFALVGVLSNILLTGKLSWESLFVCTGYPIYFHLRRKFGISHLHSFVLEIVFLIPISLYFMHQVDMAYIESENSHIYVFIALLGLISGSALISYTMASTILPFNVLGLLGYVEPCFMLIISFLIGERLAQESYLLMGSLLVAILLLTLDGLSVLRRQRKHFKRG</sequence>
<comment type="similarity">
    <text evidence="2">Belongs to the EamA transporter family.</text>
</comment>
<evidence type="ECO:0000256" key="5">
    <source>
        <dbReference type="ARBA" id="ARBA00022692"/>
    </source>
</evidence>
<feature type="transmembrane region" description="Helical" evidence="8">
    <location>
        <begin position="32"/>
        <end position="52"/>
    </location>
</feature>
<dbReference type="EMBL" id="QEPN01000010">
    <property type="protein sequence ID" value="RDE69915.1"/>
    <property type="molecule type" value="Genomic_DNA"/>
</dbReference>
<feature type="transmembrane region" description="Helical" evidence="8">
    <location>
        <begin position="178"/>
        <end position="196"/>
    </location>
</feature>
<comment type="subcellular location">
    <subcellularLocation>
        <location evidence="1">Cell membrane</location>
        <topology evidence="1">Multi-pass membrane protein</topology>
    </subcellularLocation>
</comment>
<organism evidence="10 11">
    <name type="scientific">Haemophilus sputorum</name>
    <dbReference type="NCBI Taxonomy" id="1078480"/>
    <lineage>
        <taxon>Bacteria</taxon>
        <taxon>Pseudomonadati</taxon>
        <taxon>Pseudomonadota</taxon>
        <taxon>Gammaproteobacteria</taxon>
        <taxon>Pasteurellales</taxon>
        <taxon>Pasteurellaceae</taxon>
        <taxon>Haemophilus</taxon>
    </lineage>
</organism>
<dbReference type="Pfam" id="PF00892">
    <property type="entry name" value="EamA"/>
    <property type="match status" value="1"/>
</dbReference>
<keyword evidence="3" id="KW-0813">Transport</keyword>
<evidence type="ECO:0000256" key="7">
    <source>
        <dbReference type="ARBA" id="ARBA00023136"/>
    </source>
</evidence>
<feature type="transmembrane region" description="Helical" evidence="8">
    <location>
        <begin position="7"/>
        <end position="26"/>
    </location>
</feature>
<evidence type="ECO:0000256" key="1">
    <source>
        <dbReference type="ARBA" id="ARBA00004651"/>
    </source>
</evidence>
<dbReference type="RefSeq" id="WP_111404242.1">
    <property type="nucleotide sequence ID" value="NZ_QEPN01000010.1"/>
</dbReference>
<evidence type="ECO:0000313" key="11">
    <source>
        <dbReference type="Proteomes" id="UP000253872"/>
    </source>
</evidence>
<feature type="domain" description="EamA" evidence="9">
    <location>
        <begin position="3"/>
        <end position="140"/>
    </location>
</feature>
<dbReference type="GO" id="GO:0005886">
    <property type="term" value="C:plasma membrane"/>
    <property type="evidence" value="ECO:0007669"/>
    <property type="project" value="UniProtKB-SubCell"/>
</dbReference>
<keyword evidence="4" id="KW-1003">Cell membrane</keyword>
<protein>
    <submittedName>
        <fullName evidence="10">EamA family transporter RarD</fullName>
    </submittedName>
</protein>
<dbReference type="InterPro" id="IPR004626">
    <property type="entry name" value="RarD"/>
</dbReference>
<dbReference type="STRING" id="1035839.GCA_000238795_00250"/>
<feature type="transmembrane region" description="Helical" evidence="8">
    <location>
        <begin position="208"/>
        <end position="228"/>
    </location>
</feature>
<reference evidence="10 11" key="1">
    <citation type="submission" date="2018-05" db="EMBL/GenBank/DDBJ databases">
        <title>Draft Genome Sequences for a Diverse set of 7 Haemophilus Species.</title>
        <authorList>
            <person name="Nichols M."/>
            <person name="Topaz N."/>
            <person name="Wang X."/>
            <person name="Wang X."/>
            <person name="Boxrud D."/>
        </authorList>
    </citation>
    <scope>NUCLEOTIDE SEQUENCE [LARGE SCALE GENOMIC DNA]</scope>
    <source>
        <strain evidence="10 11">C2002001239</strain>
    </source>
</reference>
<evidence type="ECO:0000256" key="6">
    <source>
        <dbReference type="ARBA" id="ARBA00022989"/>
    </source>
</evidence>
<keyword evidence="7 8" id="KW-0472">Membrane</keyword>
<dbReference type="SUPFAM" id="SSF103481">
    <property type="entry name" value="Multidrug resistance efflux transporter EmrE"/>
    <property type="match status" value="1"/>
</dbReference>
<dbReference type="NCBIfam" id="TIGR00688">
    <property type="entry name" value="rarD"/>
    <property type="match status" value="1"/>
</dbReference>
<evidence type="ECO:0000256" key="3">
    <source>
        <dbReference type="ARBA" id="ARBA00022448"/>
    </source>
</evidence>